<dbReference type="GO" id="GO:0006606">
    <property type="term" value="P:protein import into nucleus"/>
    <property type="evidence" value="ECO:0007669"/>
    <property type="project" value="TreeGrafter"/>
</dbReference>
<keyword evidence="3" id="KW-0813">Transport</keyword>
<dbReference type="GO" id="GO:0031267">
    <property type="term" value="F:small GTPase binding"/>
    <property type="evidence" value="ECO:0007669"/>
    <property type="project" value="InterPro"/>
</dbReference>
<name>A0A9P3FXH7_9APHY</name>
<evidence type="ECO:0000313" key="6">
    <source>
        <dbReference type="EMBL" id="GJE84383.1"/>
    </source>
</evidence>
<comment type="similarity">
    <text evidence="2">Belongs to the importin beta family.</text>
</comment>
<evidence type="ECO:0000256" key="4">
    <source>
        <dbReference type="ARBA" id="ARBA00023242"/>
    </source>
</evidence>
<feature type="domain" description="Importin N-terminal" evidence="5">
    <location>
        <begin position="35"/>
        <end position="105"/>
    </location>
</feature>
<dbReference type="PANTHER" id="PTHR10997:SF7">
    <property type="entry name" value="IMPORTIN-11"/>
    <property type="match status" value="1"/>
</dbReference>
<dbReference type="Pfam" id="PF03810">
    <property type="entry name" value="IBN_N"/>
    <property type="match status" value="1"/>
</dbReference>
<sequence length="1029" mass="115063">MAPPSNHEPQHVNPEELYQVICAATSQDPAQIKASSERLKQMLEMVGIFDTLSQIAAQGTLPVQVRQQAIIQLKNSSLGNWKSRKLTTEEQKHSIKRRCLELLHEPDDVIAECNEVILAKIARLEYPTYWPNVLDEIMNLVNTGMQAWYSPAATPQVLVSLRRALEALNAVLKEFVNMKMLAGIKTCGSAVEKIRMVVQSHYSTAAASLAGLDPTSISNPRTAQDLLVAHLVFKCVAKMGGWVYMRAKSNDPTAQRLEPWAVELFRSAVVQFQTLSELRINLVLAIRAGAAPATAVTSQSIETLTRHVRLFGRFFRRLQQLDAAKFVKLPGCSDLVLYYWSKVVQATNSPSDQVQDESTAVFPVRFLVQAMVLFKESLAQWAPVRKDGRESEQVLSQSFVEDAVKLLVTRFIPLDPSDLEEWMSDPEEWVNLEEKDNEQWEYELRPCGERVLMTLANQYRQYVVPLLHTTFQQVVALPTEDLSNILQKEALYCAIGRCATKLMDVIPWDTWLTQSLLPEAQSKNPSYPIIKRRIAWLVGKWISSQCATPNNPHVWEILIHLLRDRGPGTDAVVRLTAAAALKECVDTVDFDVTVFLPFLPTSIEELLRLMDEADSLESKRRILNTLNVVIESAGTHIVPLLPMVARPLPQLWTSAEEEWLLKGSLLETLAKLISASKEQSNALISLVVPLVKESFGPVSQSHLDEDALILWGAALRNTNALESADGSASLFELVPLAVRLLAENLDLLGKITSIIESYILLDATRFLQACANELFAALLTGMKQAVQINVKDMAQITGLACQLAPSSLWGEPLHNSGLFAYLVSSLQEDKLTVDLLTEFVLVMARIALMDKHMFAQLVRASVAALKLGEGELWDAILNEWWRRFDNMSEPRHRKLAAMGMASLVSTGRHEVLDRLRSEVCNLWLDVLCEIREAQVAKEEGGPEILYLYWDTPPSSFYRDTEGTPEYARREASYQNDPARTTQLTAYIRACLAEAEAAVGGPAVLQERYLAQADPTVLAQIQKELTGQKI</sequence>
<comment type="subcellular location">
    <subcellularLocation>
        <location evidence="1">Nucleus</location>
    </subcellularLocation>
</comment>
<evidence type="ECO:0000256" key="1">
    <source>
        <dbReference type="ARBA" id="ARBA00004123"/>
    </source>
</evidence>
<dbReference type="OrthoDB" id="361693at2759"/>
<dbReference type="SMART" id="SM00913">
    <property type="entry name" value="IBN_N"/>
    <property type="match status" value="1"/>
</dbReference>
<dbReference type="PROSITE" id="PS50166">
    <property type="entry name" value="IMPORTIN_B_NT"/>
    <property type="match status" value="1"/>
</dbReference>
<dbReference type="AlphaFoldDB" id="A0A9P3FXH7"/>
<comment type="caution">
    <text evidence="6">The sequence shown here is derived from an EMBL/GenBank/DDBJ whole genome shotgun (WGS) entry which is preliminary data.</text>
</comment>
<dbReference type="InterPro" id="IPR001494">
    <property type="entry name" value="Importin-beta_N"/>
</dbReference>
<dbReference type="Gene3D" id="1.25.10.10">
    <property type="entry name" value="Leucine-rich Repeat Variant"/>
    <property type="match status" value="1"/>
</dbReference>
<dbReference type="InterPro" id="IPR058669">
    <property type="entry name" value="TPR_IPO7/11-like"/>
</dbReference>
<dbReference type="SUPFAM" id="SSF48371">
    <property type="entry name" value="ARM repeat"/>
    <property type="match status" value="1"/>
</dbReference>
<dbReference type="Pfam" id="PF25758">
    <property type="entry name" value="TPR_IPO11"/>
    <property type="match status" value="1"/>
</dbReference>
<dbReference type="Proteomes" id="UP000703269">
    <property type="component" value="Unassembled WGS sequence"/>
</dbReference>
<organism evidence="6 7">
    <name type="scientific">Phanerochaete sordida</name>
    <dbReference type="NCBI Taxonomy" id="48140"/>
    <lineage>
        <taxon>Eukaryota</taxon>
        <taxon>Fungi</taxon>
        <taxon>Dikarya</taxon>
        <taxon>Basidiomycota</taxon>
        <taxon>Agaricomycotina</taxon>
        <taxon>Agaricomycetes</taxon>
        <taxon>Polyporales</taxon>
        <taxon>Phanerochaetaceae</taxon>
        <taxon>Phanerochaete</taxon>
    </lineage>
</organism>
<dbReference type="GO" id="GO:0005635">
    <property type="term" value="C:nuclear envelope"/>
    <property type="evidence" value="ECO:0007669"/>
    <property type="project" value="TreeGrafter"/>
</dbReference>
<evidence type="ECO:0000256" key="3">
    <source>
        <dbReference type="ARBA" id="ARBA00022448"/>
    </source>
</evidence>
<evidence type="ECO:0000256" key="2">
    <source>
        <dbReference type="ARBA" id="ARBA00007991"/>
    </source>
</evidence>
<accession>A0A9P3FXH7</accession>
<dbReference type="GO" id="GO:0005829">
    <property type="term" value="C:cytosol"/>
    <property type="evidence" value="ECO:0007669"/>
    <property type="project" value="TreeGrafter"/>
</dbReference>
<dbReference type="PANTHER" id="PTHR10997">
    <property type="entry name" value="IMPORTIN-7, 8, 11"/>
    <property type="match status" value="1"/>
</dbReference>
<gene>
    <name evidence="6" type="ORF">PsYK624_004590</name>
</gene>
<proteinExistence type="inferred from homology"/>
<dbReference type="InterPro" id="IPR011989">
    <property type="entry name" value="ARM-like"/>
</dbReference>
<dbReference type="EMBL" id="BPQB01000001">
    <property type="protein sequence ID" value="GJE84383.1"/>
    <property type="molecule type" value="Genomic_DNA"/>
</dbReference>
<evidence type="ECO:0000313" key="7">
    <source>
        <dbReference type="Proteomes" id="UP000703269"/>
    </source>
</evidence>
<evidence type="ECO:0000259" key="5">
    <source>
        <dbReference type="PROSITE" id="PS50166"/>
    </source>
</evidence>
<keyword evidence="4" id="KW-0539">Nucleus</keyword>
<protein>
    <submittedName>
        <fullName evidence="6">CAS/CSE protein</fullName>
    </submittedName>
</protein>
<dbReference type="InterPro" id="IPR016024">
    <property type="entry name" value="ARM-type_fold"/>
</dbReference>
<keyword evidence="7" id="KW-1185">Reference proteome</keyword>
<reference evidence="6 7" key="1">
    <citation type="submission" date="2021-08" db="EMBL/GenBank/DDBJ databases">
        <title>Draft Genome Sequence of Phanerochaete sordida strain YK-624.</title>
        <authorList>
            <person name="Mori T."/>
            <person name="Dohra H."/>
            <person name="Suzuki T."/>
            <person name="Kawagishi H."/>
            <person name="Hirai H."/>
        </authorList>
    </citation>
    <scope>NUCLEOTIDE SEQUENCE [LARGE SCALE GENOMIC DNA]</scope>
    <source>
        <strain evidence="6 7">YK-624</strain>
    </source>
</reference>